<gene>
    <name evidence="2" type="ORF">JG688_00005057</name>
</gene>
<sequence>MDKKTDMGATGQVGQTEQDMCTDPASIAKALADLTKRTRELENRMSTMSPKRSRMATMTPTPLDELTPMDPTTKFTGTPILSMRPGHFVGAVSKVEQDGAIRFCPVTQKSPVWKQIEAAMDQYRQTHGG</sequence>
<name>A0A8J5MH23_9STRA</name>
<feature type="compositionally biased region" description="Polar residues" evidence="1">
    <location>
        <begin position="44"/>
        <end position="60"/>
    </location>
</feature>
<evidence type="ECO:0000313" key="3">
    <source>
        <dbReference type="Proteomes" id="UP000709295"/>
    </source>
</evidence>
<evidence type="ECO:0000256" key="1">
    <source>
        <dbReference type="SAM" id="MobiDB-lite"/>
    </source>
</evidence>
<evidence type="ECO:0000313" key="2">
    <source>
        <dbReference type="EMBL" id="KAG6970046.1"/>
    </source>
</evidence>
<dbReference type="AlphaFoldDB" id="A0A8J5MH23"/>
<feature type="region of interest" description="Disordered" evidence="1">
    <location>
        <begin position="39"/>
        <end position="75"/>
    </location>
</feature>
<accession>A0A8J5MH23</accession>
<comment type="caution">
    <text evidence="2">The sequence shown here is derived from an EMBL/GenBank/DDBJ whole genome shotgun (WGS) entry which is preliminary data.</text>
</comment>
<dbReference type="EMBL" id="JAENGY010000193">
    <property type="protein sequence ID" value="KAG6970046.1"/>
    <property type="molecule type" value="Genomic_DNA"/>
</dbReference>
<keyword evidence="3" id="KW-1185">Reference proteome</keyword>
<dbReference type="Proteomes" id="UP000709295">
    <property type="component" value="Unassembled WGS sequence"/>
</dbReference>
<proteinExistence type="predicted"/>
<feature type="region of interest" description="Disordered" evidence="1">
    <location>
        <begin position="1"/>
        <end position="22"/>
    </location>
</feature>
<organism evidence="2 3">
    <name type="scientific">Phytophthora aleatoria</name>
    <dbReference type="NCBI Taxonomy" id="2496075"/>
    <lineage>
        <taxon>Eukaryota</taxon>
        <taxon>Sar</taxon>
        <taxon>Stramenopiles</taxon>
        <taxon>Oomycota</taxon>
        <taxon>Peronosporomycetes</taxon>
        <taxon>Peronosporales</taxon>
        <taxon>Peronosporaceae</taxon>
        <taxon>Phytophthora</taxon>
    </lineage>
</organism>
<reference evidence="2" key="1">
    <citation type="submission" date="2021-01" db="EMBL/GenBank/DDBJ databases">
        <title>Phytophthora aleatoria, a newly-described species from Pinus radiata is distinct from Phytophthora cactorum isolates based on comparative genomics.</title>
        <authorList>
            <person name="Mcdougal R."/>
            <person name="Panda P."/>
            <person name="Williams N."/>
            <person name="Studholme D.J."/>
        </authorList>
    </citation>
    <scope>NUCLEOTIDE SEQUENCE</scope>
    <source>
        <strain evidence="2">NZFS 4037</strain>
    </source>
</reference>
<protein>
    <submittedName>
        <fullName evidence="2">Uncharacterized protein</fullName>
    </submittedName>
</protein>